<dbReference type="GO" id="GO:0005634">
    <property type="term" value="C:nucleus"/>
    <property type="evidence" value="ECO:0000318"/>
    <property type="project" value="GO_Central"/>
</dbReference>
<dbReference type="Gramene" id="EFJ22383">
    <property type="protein sequence ID" value="EFJ22383"/>
    <property type="gene ID" value="SELMODRAFT_416650"/>
</dbReference>
<dbReference type="PANTHER" id="PTHR44167:SF18">
    <property type="entry name" value="PROTEIN KINASE DOMAIN-CONTAINING PROTEIN"/>
    <property type="match status" value="1"/>
</dbReference>
<dbReference type="KEGG" id="smo:SELMODRAFT_416650"/>
<dbReference type="PROSITE" id="PS50011">
    <property type="entry name" value="PROTEIN_KINASE_DOM"/>
    <property type="match status" value="1"/>
</dbReference>
<dbReference type="InterPro" id="IPR011009">
    <property type="entry name" value="Kinase-like_dom_sf"/>
</dbReference>
<dbReference type="GO" id="GO:0044773">
    <property type="term" value="P:mitotic DNA damage checkpoint signaling"/>
    <property type="evidence" value="ECO:0000318"/>
    <property type="project" value="GO_Central"/>
</dbReference>
<keyword evidence="3" id="KW-1185">Reference proteome</keyword>
<dbReference type="Gene3D" id="1.10.510.10">
    <property type="entry name" value="Transferase(Phosphotransferase) domain 1"/>
    <property type="match status" value="2"/>
</dbReference>
<dbReference type="GO" id="GO:0004674">
    <property type="term" value="F:protein serine/threonine kinase activity"/>
    <property type="evidence" value="ECO:0000318"/>
    <property type="project" value="GO_Central"/>
</dbReference>
<dbReference type="GO" id="GO:0005524">
    <property type="term" value="F:ATP binding"/>
    <property type="evidence" value="ECO:0007669"/>
    <property type="project" value="InterPro"/>
</dbReference>
<dbReference type="PANTHER" id="PTHR44167">
    <property type="entry name" value="OVARIAN-SPECIFIC SERINE/THREONINE-PROTEIN KINASE LOK-RELATED"/>
    <property type="match status" value="1"/>
</dbReference>
<proteinExistence type="predicted"/>
<dbReference type="STRING" id="88036.D8RZZ3"/>
<name>D8RZZ3_SELML</name>
<feature type="domain" description="Protein kinase" evidence="1">
    <location>
        <begin position="1"/>
        <end position="199"/>
    </location>
</feature>
<dbReference type="SUPFAM" id="SSF56112">
    <property type="entry name" value="Protein kinase-like (PK-like)"/>
    <property type="match status" value="1"/>
</dbReference>
<reference evidence="2 3" key="1">
    <citation type="journal article" date="2011" name="Science">
        <title>The Selaginella genome identifies genetic changes associated with the evolution of vascular plants.</title>
        <authorList>
            <person name="Banks J.A."/>
            <person name="Nishiyama T."/>
            <person name="Hasebe M."/>
            <person name="Bowman J.L."/>
            <person name="Gribskov M."/>
            <person name="dePamphilis C."/>
            <person name="Albert V.A."/>
            <person name="Aono N."/>
            <person name="Aoyama T."/>
            <person name="Ambrose B.A."/>
            <person name="Ashton N.W."/>
            <person name="Axtell M.J."/>
            <person name="Barker E."/>
            <person name="Barker M.S."/>
            <person name="Bennetzen J.L."/>
            <person name="Bonawitz N.D."/>
            <person name="Chapple C."/>
            <person name="Cheng C."/>
            <person name="Correa L.G."/>
            <person name="Dacre M."/>
            <person name="DeBarry J."/>
            <person name="Dreyer I."/>
            <person name="Elias M."/>
            <person name="Engstrom E.M."/>
            <person name="Estelle M."/>
            <person name="Feng L."/>
            <person name="Finet C."/>
            <person name="Floyd S.K."/>
            <person name="Frommer W.B."/>
            <person name="Fujita T."/>
            <person name="Gramzow L."/>
            <person name="Gutensohn M."/>
            <person name="Harholt J."/>
            <person name="Hattori M."/>
            <person name="Heyl A."/>
            <person name="Hirai T."/>
            <person name="Hiwatashi Y."/>
            <person name="Ishikawa M."/>
            <person name="Iwata M."/>
            <person name="Karol K.G."/>
            <person name="Koehler B."/>
            <person name="Kolukisaoglu U."/>
            <person name="Kubo M."/>
            <person name="Kurata T."/>
            <person name="Lalonde S."/>
            <person name="Li K."/>
            <person name="Li Y."/>
            <person name="Litt A."/>
            <person name="Lyons E."/>
            <person name="Manning G."/>
            <person name="Maruyama T."/>
            <person name="Michael T.P."/>
            <person name="Mikami K."/>
            <person name="Miyazaki S."/>
            <person name="Morinaga S."/>
            <person name="Murata T."/>
            <person name="Mueller-Roeber B."/>
            <person name="Nelson D.R."/>
            <person name="Obara M."/>
            <person name="Oguri Y."/>
            <person name="Olmstead R.G."/>
            <person name="Onodera N."/>
            <person name="Petersen B.L."/>
            <person name="Pils B."/>
            <person name="Prigge M."/>
            <person name="Rensing S.A."/>
            <person name="Riano-Pachon D.M."/>
            <person name="Roberts A.W."/>
            <person name="Sato Y."/>
            <person name="Scheller H.V."/>
            <person name="Schulz B."/>
            <person name="Schulz C."/>
            <person name="Shakirov E.V."/>
            <person name="Shibagaki N."/>
            <person name="Shinohara N."/>
            <person name="Shippen D.E."/>
            <person name="Soerensen I."/>
            <person name="Sotooka R."/>
            <person name="Sugimoto N."/>
            <person name="Sugita M."/>
            <person name="Sumikawa N."/>
            <person name="Tanurdzic M."/>
            <person name="Theissen G."/>
            <person name="Ulvskov P."/>
            <person name="Wakazuki S."/>
            <person name="Weng J.K."/>
            <person name="Willats W.W."/>
            <person name="Wipf D."/>
            <person name="Wolf P.G."/>
            <person name="Yang L."/>
            <person name="Zimmer A.D."/>
            <person name="Zhu Q."/>
            <person name="Mitros T."/>
            <person name="Hellsten U."/>
            <person name="Loque D."/>
            <person name="Otillar R."/>
            <person name="Salamov A."/>
            <person name="Schmutz J."/>
            <person name="Shapiro H."/>
            <person name="Lindquist E."/>
            <person name="Lucas S."/>
            <person name="Rokhsar D."/>
            <person name="Grigoriev I.V."/>
        </authorList>
    </citation>
    <scope>NUCLEOTIDE SEQUENCE [LARGE SCALE GENOMIC DNA]</scope>
</reference>
<dbReference type="eggNOG" id="KOG0588">
    <property type="taxonomic scope" value="Eukaryota"/>
</dbReference>
<protein>
    <recommendedName>
        <fullName evidence="1">Protein kinase domain-containing protein</fullName>
    </recommendedName>
</protein>
<evidence type="ECO:0000259" key="1">
    <source>
        <dbReference type="PROSITE" id="PS50011"/>
    </source>
</evidence>
<sequence length="238" mass="26454">MARDTGELSEDDCSELLKFYMRGKQLGCGGQGQVFMIHNGRNTYAGKLFRSGSDAEREARLMSKLHACPGVVSFKGFVRERDGAKCYGTIVMELCDLHREMSKYCGTEKYMAPEVMATKGRKGESQSFYTAAIDVWGLGVIAYELLRSYKSRMEIDFLRAGAFPTGFGSDQVEDLLQGMLAVELSKRVTLDRVLAHPWIMKHCSRSSKSETVTRSRCCGVKRSLPSGSDLIVKKARAA</sequence>
<dbReference type="GO" id="GO:0005737">
    <property type="term" value="C:cytoplasm"/>
    <property type="evidence" value="ECO:0000318"/>
    <property type="project" value="GO_Central"/>
</dbReference>
<organism evidence="3">
    <name type="scientific">Selaginella moellendorffii</name>
    <name type="common">Spikemoss</name>
    <dbReference type="NCBI Taxonomy" id="88036"/>
    <lineage>
        <taxon>Eukaryota</taxon>
        <taxon>Viridiplantae</taxon>
        <taxon>Streptophyta</taxon>
        <taxon>Embryophyta</taxon>
        <taxon>Tracheophyta</taxon>
        <taxon>Lycopodiopsida</taxon>
        <taxon>Selaginellales</taxon>
        <taxon>Selaginellaceae</taxon>
        <taxon>Selaginella</taxon>
    </lineage>
</organism>
<dbReference type="HOGENOM" id="CLU_000288_63_0_1"/>
<dbReference type="Pfam" id="PF00069">
    <property type="entry name" value="Pkinase"/>
    <property type="match status" value="1"/>
</dbReference>
<dbReference type="AlphaFoldDB" id="D8RZZ3"/>
<dbReference type="EMBL" id="GL377596">
    <property type="protein sequence ID" value="EFJ22383.1"/>
    <property type="molecule type" value="Genomic_DNA"/>
</dbReference>
<dbReference type="SMART" id="SM00220">
    <property type="entry name" value="S_TKc"/>
    <property type="match status" value="1"/>
</dbReference>
<evidence type="ECO:0000313" key="2">
    <source>
        <dbReference type="EMBL" id="EFJ22383.1"/>
    </source>
</evidence>
<accession>D8RZZ3</accession>
<dbReference type="InterPro" id="IPR000719">
    <property type="entry name" value="Prot_kinase_dom"/>
</dbReference>
<dbReference type="InParanoid" id="D8RZZ3"/>
<gene>
    <name evidence="2" type="ORF">SELMODRAFT_416650</name>
</gene>
<evidence type="ECO:0000313" key="3">
    <source>
        <dbReference type="Proteomes" id="UP000001514"/>
    </source>
</evidence>
<dbReference type="Proteomes" id="UP000001514">
    <property type="component" value="Unassembled WGS sequence"/>
</dbReference>